<name>A0A9P5Y336_9AGAR</name>
<evidence type="ECO:0000313" key="2">
    <source>
        <dbReference type="Proteomes" id="UP000807353"/>
    </source>
</evidence>
<comment type="caution">
    <text evidence="1">The sequence shown here is derived from an EMBL/GenBank/DDBJ whole genome shotgun (WGS) entry which is preliminary data.</text>
</comment>
<protein>
    <submittedName>
        <fullName evidence="1">Uncharacterized protein</fullName>
    </submittedName>
</protein>
<dbReference type="EMBL" id="MU150284">
    <property type="protein sequence ID" value="KAF9461428.1"/>
    <property type="molecule type" value="Genomic_DNA"/>
</dbReference>
<organism evidence="1 2">
    <name type="scientific">Collybia nuda</name>
    <dbReference type="NCBI Taxonomy" id="64659"/>
    <lineage>
        <taxon>Eukaryota</taxon>
        <taxon>Fungi</taxon>
        <taxon>Dikarya</taxon>
        <taxon>Basidiomycota</taxon>
        <taxon>Agaricomycotina</taxon>
        <taxon>Agaricomycetes</taxon>
        <taxon>Agaricomycetidae</taxon>
        <taxon>Agaricales</taxon>
        <taxon>Tricholomatineae</taxon>
        <taxon>Clitocybaceae</taxon>
        <taxon>Collybia</taxon>
    </lineage>
</organism>
<keyword evidence="2" id="KW-1185">Reference proteome</keyword>
<dbReference type="AlphaFoldDB" id="A0A9P5Y336"/>
<gene>
    <name evidence="1" type="ORF">BDZ94DRAFT_1263661</name>
</gene>
<sequence length="52" mass="5960">MFIRIYAKQPKRTPSFFTCPSFHRFGGDSSLFSVKAVLLSRRSCIENNISSM</sequence>
<evidence type="ECO:0000313" key="1">
    <source>
        <dbReference type="EMBL" id="KAF9461428.1"/>
    </source>
</evidence>
<accession>A0A9P5Y336</accession>
<reference evidence="1" key="1">
    <citation type="submission" date="2020-11" db="EMBL/GenBank/DDBJ databases">
        <authorList>
            <consortium name="DOE Joint Genome Institute"/>
            <person name="Ahrendt S."/>
            <person name="Riley R."/>
            <person name="Andreopoulos W."/>
            <person name="Labutti K."/>
            <person name="Pangilinan J."/>
            <person name="Ruiz-Duenas F.J."/>
            <person name="Barrasa J.M."/>
            <person name="Sanchez-Garcia M."/>
            <person name="Camarero S."/>
            <person name="Miyauchi S."/>
            <person name="Serrano A."/>
            <person name="Linde D."/>
            <person name="Babiker R."/>
            <person name="Drula E."/>
            <person name="Ayuso-Fernandez I."/>
            <person name="Pacheco R."/>
            <person name="Padilla G."/>
            <person name="Ferreira P."/>
            <person name="Barriuso J."/>
            <person name="Kellner H."/>
            <person name="Castanera R."/>
            <person name="Alfaro M."/>
            <person name="Ramirez L."/>
            <person name="Pisabarro A.G."/>
            <person name="Kuo A."/>
            <person name="Tritt A."/>
            <person name="Lipzen A."/>
            <person name="He G."/>
            <person name="Yan M."/>
            <person name="Ng V."/>
            <person name="Cullen D."/>
            <person name="Martin F."/>
            <person name="Rosso M.-N."/>
            <person name="Henrissat B."/>
            <person name="Hibbett D."/>
            <person name="Martinez A.T."/>
            <person name="Grigoriev I.V."/>
        </authorList>
    </citation>
    <scope>NUCLEOTIDE SEQUENCE</scope>
    <source>
        <strain evidence="1">CBS 247.69</strain>
    </source>
</reference>
<dbReference type="Proteomes" id="UP000807353">
    <property type="component" value="Unassembled WGS sequence"/>
</dbReference>
<proteinExistence type="predicted"/>